<dbReference type="InterPro" id="IPR000683">
    <property type="entry name" value="Gfo/Idh/MocA-like_OxRdtase_N"/>
</dbReference>
<keyword evidence="1" id="KW-0732">Signal</keyword>
<evidence type="ECO:0000313" key="4">
    <source>
        <dbReference type="Proteomes" id="UP000316095"/>
    </source>
</evidence>
<dbReference type="EC" id="1.1.1.18" evidence="3"/>
<accession>A0A5C5XPC4</accession>
<sequence precursor="true">MTSEQTPSRRDFMKSSAAMAAGTAVLSGALAPSRVFAAGDDTIKIGLIGCGGRGSGAASQALKTAGKVELHAMGDMFGDQLEKSLGRITADVKGNDTAIVNVAEERRFTGFDAYKQVLESGVDLVILATPPGFRPIHFEAAINAGKNVFMEKPVATDVAGVNKVLSVARKAKEDNLKVGVGLQRHHQLTYRDIIKRIQDGEIGDVIAQRVYWNGGGVWDPRKTREQVSTEMEYQLRNWYYYNWLCGDHITEQHIHNLDVGNWIKGAYPVRAEGMGGREVRTDKKYGEIYDHHAVEFTYEDGTKMFSQCRHIPNCWNSVSEWAHGTKGHANVSGSSYELSDGNKYRYRGDKNDPYQTEHDDLFNAIRNNISYNEAEYGAMSTATSLLGRAATYSGKSVVMTDLLASNQSIMPKEFAMNADPPTLPNKDGVYAVPVPGVYKPY</sequence>
<reference evidence="3 4" key="1">
    <citation type="submission" date="2019-02" db="EMBL/GenBank/DDBJ databases">
        <title>Deep-cultivation of Planctomycetes and their phenomic and genomic characterization uncovers novel biology.</title>
        <authorList>
            <person name="Wiegand S."/>
            <person name="Jogler M."/>
            <person name="Boedeker C."/>
            <person name="Pinto D."/>
            <person name="Vollmers J."/>
            <person name="Rivas-Marin E."/>
            <person name="Kohn T."/>
            <person name="Peeters S.H."/>
            <person name="Heuer A."/>
            <person name="Rast P."/>
            <person name="Oberbeckmann S."/>
            <person name="Bunk B."/>
            <person name="Jeske O."/>
            <person name="Meyerdierks A."/>
            <person name="Storesund J.E."/>
            <person name="Kallscheuer N."/>
            <person name="Luecker S."/>
            <person name="Lage O.M."/>
            <person name="Pohl T."/>
            <person name="Merkel B.J."/>
            <person name="Hornburger P."/>
            <person name="Mueller R.-W."/>
            <person name="Bruemmer F."/>
            <person name="Labrenz M."/>
            <person name="Spormann A.M."/>
            <person name="Op Den Camp H."/>
            <person name="Overmann J."/>
            <person name="Amann R."/>
            <person name="Jetten M.S.M."/>
            <person name="Mascher T."/>
            <person name="Medema M.H."/>
            <person name="Devos D.P."/>
            <person name="Kaster A.-K."/>
            <person name="Ovreas L."/>
            <person name="Rohde M."/>
            <person name="Galperin M.Y."/>
            <person name="Jogler C."/>
        </authorList>
    </citation>
    <scope>NUCLEOTIDE SEQUENCE [LARGE SCALE GENOMIC DNA]</scope>
    <source>
        <strain evidence="3 4">Pan54</strain>
    </source>
</reference>
<feature type="chain" id="PRO_5023068021" evidence="1">
    <location>
        <begin position="38"/>
        <end position="441"/>
    </location>
</feature>
<dbReference type="InterPro" id="IPR036291">
    <property type="entry name" value="NAD(P)-bd_dom_sf"/>
</dbReference>
<evidence type="ECO:0000259" key="2">
    <source>
        <dbReference type="Pfam" id="PF01408"/>
    </source>
</evidence>
<dbReference type="InterPro" id="IPR006311">
    <property type="entry name" value="TAT_signal"/>
</dbReference>
<dbReference type="EMBL" id="SJPG01000001">
    <property type="protein sequence ID" value="TWT63632.1"/>
    <property type="molecule type" value="Genomic_DNA"/>
</dbReference>
<dbReference type="Gene3D" id="3.40.50.720">
    <property type="entry name" value="NAD(P)-binding Rossmann-like Domain"/>
    <property type="match status" value="1"/>
</dbReference>
<dbReference type="AlphaFoldDB" id="A0A5C5XPC4"/>
<keyword evidence="3" id="KW-0560">Oxidoreductase</keyword>
<feature type="signal peptide" evidence="1">
    <location>
        <begin position="1"/>
        <end position="37"/>
    </location>
</feature>
<dbReference type="GO" id="GO:0000166">
    <property type="term" value="F:nucleotide binding"/>
    <property type="evidence" value="ECO:0007669"/>
    <property type="project" value="InterPro"/>
</dbReference>
<dbReference type="PROSITE" id="PS51318">
    <property type="entry name" value="TAT"/>
    <property type="match status" value="1"/>
</dbReference>
<dbReference type="GO" id="GO:0050112">
    <property type="term" value="F:inositol 2-dehydrogenase (NAD+) activity"/>
    <property type="evidence" value="ECO:0007669"/>
    <property type="project" value="UniProtKB-EC"/>
</dbReference>
<dbReference type="Pfam" id="PF01408">
    <property type="entry name" value="GFO_IDH_MocA"/>
    <property type="match status" value="1"/>
</dbReference>
<dbReference type="Gene3D" id="3.30.360.10">
    <property type="entry name" value="Dihydrodipicolinate Reductase, domain 2"/>
    <property type="match status" value="1"/>
</dbReference>
<evidence type="ECO:0000256" key="1">
    <source>
        <dbReference type="SAM" id="SignalP"/>
    </source>
</evidence>
<dbReference type="Pfam" id="PF10518">
    <property type="entry name" value="TAT_signal"/>
    <property type="match status" value="1"/>
</dbReference>
<dbReference type="InterPro" id="IPR050463">
    <property type="entry name" value="Gfo/Idh/MocA_oxidrdct_glycsds"/>
</dbReference>
<protein>
    <submittedName>
        <fullName evidence="3">Inositol 2-dehydrogenase</fullName>
        <ecNumber evidence="3">1.1.1.18</ecNumber>
    </submittedName>
</protein>
<dbReference type="InterPro" id="IPR019546">
    <property type="entry name" value="TAT_signal_bac_arc"/>
</dbReference>
<name>A0A5C5XPC4_9PLAN</name>
<gene>
    <name evidence="3" type="primary">idhA</name>
    <name evidence="3" type="ORF">Pan54_43860</name>
</gene>
<dbReference type="OrthoDB" id="253515at2"/>
<dbReference type="SUPFAM" id="SSF51735">
    <property type="entry name" value="NAD(P)-binding Rossmann-fold domains"/>
    <property type="match status" value="1"/>
</dbReference>
<proteinExistence type="predicted"/>
<dbReference type="PANTHER" id="PTHR43818">
    <property type="entry name" value="BCDNA.GH03377"/>
    <property type="match status" value="1"/>
</dbReference>
<dbReference type="Proteomes" id="UP000316095">
    <property type="component" value="Unassembled WGS sequence"/>
</dbReference>
<organism evidence="3 4">
    <name type="scientific">Rubinisphaera italica</name>
    <dbReference type="NCBI Taxonomy" id="2527969"/>
    <lineage>
        <taxon>Bacteria</taxon>
        <taxon>Pseudomonadati</taxon>
        <taxon>Planctomycetota</taxon>
        <taxon>Planctomycetia</taxon>
        <taxon>Planctomycetales</taxon>
        <taxon>Planctomycetaceae</taxon>
        <taxon>Rubinisphaera</taxon>
    </lineage>
</organism>
<dbReference type="PANTHER" id="PTHR43818:SF5">
    <property type="entry name" value="OXIDOREDUCTASE FAMILY PROTEIN"/>
    <property type="match status" value="1"/>
</dbReference>
<keyword evidence="4" id="KW-1185">Reference proteome</keyword>
<dbReference type="SUPFAM" id="SSF55347">
    <property type="entry name" value="Glyceraldehyde-3-phosphate dehydrogenase-like, C-terminal domain"/>
    <property type="match status" value="1"/>
</dbReference>
<dbReference type="RefSeq" id="WP_146505372.1">
    <property type="nucleotide sequence ID" value="NZ_SJPG01000001.1"/>
</dbReference>
<evidence type="ECO:0000313" key="3">
    <source>
        <dbReference type="EMBL" id="TWT63632.1"/>
    </source>
</evidence>
<feature type="domain" description="Gfo/Idh/MocA-like oxidoreductase N-terminal" evidence="2">
    <location>
        <begin position="43"/>
        <end position="172"/>
    </location>
</feature>
<comment type="caution">
    <text evidence="3">The sequence shown here is derived from an EMBL/GenBank/DDBJ whole genome shotgun (WGS) entry which is preliminary data.</text>
</comment>
<dbReference type="NCBIfam" id="TIGR01409">
    <property type="entry name" value="TAT_signal_seq"/>
    <property type="match status" value="1"/>
</dbReference>